<accession>A0A4S8LY81</accession>
<dbReference type="Proteomes" id="UP000297245">
    <property type="component" value="Unassembled WGS sequence"/>
</dbReference>
<evidence type="ECO:0000256" key="1">
    <source>
        <dbReference type="SAM" id="Coils"/>
    </source>
</evidence>
<keyword evidence="1" id="KW-0175">Coiled coil</keyword>
<protein>
    <submittedName>
        <fullName evidence="3">Uncharacterized protein</fullName>
    </submittedName>
</protein>
<evidence type="ECO:0000313" key="4">
    <source>
        <dbReference type="Proteomes" id="UP000297245"/>
    </source>
</evidence>
<dbReference type="OrthoDB" id="3011570at2759"/>
<feature type="compositionally biased region" description="Basic and acidic residues" evidence="2">
    <location>
        <begin position="87"/>
        <end position="106"/>
    </location>
</feature>
<gene>
    <name evidence="3" type="ORF">K435DRAFT_860368</name>
</gene>
<feature type="region of interest" description="Disordered" evidence="2">
    <location>
        <begin position="249"/>
        <end position="282"/>
    </location>
</feature>
<keyword evidence="4" id="KW-1185">Reference proteome</keyword>
<sequence>MDILAAAAISQEKVTSPHTPVRQGDDSGNGSSSPIGIEAVGLPQSGPPIDSASQRHPLGDLNTPGLNTTAEKRSASSSASHKPAKRQKQEKPVRKENTDSKANENDKIFQKFQVNRTAVFKEVAKLLPHRDKAACDSHWTRSMVTYRNIKEFRKFTGGGGDGDENSDDEDSIRVRLEGAKAANLDVGTLSAAQVKKWYDHGWYDLFDSRYGKNPKVERSLVLNSKMPISPAKPDDFKPKSSTAVSAHIDLADSDSEEGTIKTPSRPSSASKPVLSQSQRLRNQAQETTTVLTSYLAQKASLDQKRVEQRDKRLEMQDLNARVERAEKLLADPSLPMDKRQQLQDFILSTILT</sequence>
<organism evidence="3 4">
    <name type="scientific">Dendrothele bispora (strain CBS 962.96)</name>
    <dbReference type="NCBI Taxonomy" id="1314807"/>
    <lineage>
        <taxon>Eukaryota</taxon>
        <taxon>Fungi</taxon>
        <taxon>Dikarya</taxon>
        <taxon>Basidiomycota</taxon>
        <taxon>Agaricomycotina</taxon>
        <taxon>Agaricomycetes</taxon>
        <taxon>Agaricomycetidae</taxon>
        <taxon>Agaricales</taxon>
        <taxon>Agaricales incertae sedis</taxon>
        <taxon>Dendrothele</taxon>
    </lineage>
</organism>
<feature type="coiled-coil region" evidence="1">
    <location>
        <begin position="301"/>
        <end position="328"/>
    </location>
</feature>
<feature type="region of interest" description="Disordered" evidence="2">
    <location>
        <begin position="1"/>
        <end position="106"/>
    </location>
</feature>
<dbReference type="AlphaFoldDB" id="A0A4S8LY81"/>
<evidence type="ECO:0000313" key="3">
    <source>
        <dbReference type="EMBL" id="THU94646.1"/>
    </source>
</evidence>
<proteinExistence type="predicted"/>
<name>A0A4S8LY81_DENBC</name>
<feature type="compositionally biased region" description="Polar residues" evidence="2">
    <location>
        <begin position="261"/>
        <end position="282"/>
    </location>
</feature>
<reference evidence="3 4" key="1">
    <citation type="journal article" date="2019" name="Nat. Ecol. Evol.">
        <title>Megaphylogeny resolves global patterns of mushroom evolution.</title>
        <authorList>
            <person name="Varga T."/>
            <person name="Krizsan K."/>
            <person name="Foldi C."/>
            <person name="Dima B."/>
            <person name="Sanchez-Garcia M."/>
            <person name="Sanchez-Ramirez S."/>
            <person name="Szollosi G.J."/>
            <person name="Szarkandi J.G."/>
            <person name="Papp V."/>
            <person name="Albert L."/>
            <person name="Andreopoulos W."/>
            <person name="Angelini C."/>
            <person name="Antonin V."/>
            <person name="Barry K.W."/>
            <person name="Bougher N.L."/>
            <person name="Buchanan P."/>
            <person name="Buyck B."/>
            <person name="Bense V."/>
            <person name="Catcheside P."/>
            <person name="Chovatia M."/>
            <person name="Cooper J."/>
            <person name="Damon W."/>
            <person name="Desjardin D."/>
            <person name="Finy P."/>
            <person name="Geml J."/>
            <person name="Haridas S."/>
            <person name="Hughes K."/>
            <person name="Justo A."/>
            <person name="Karasinski D."/>
            <person name="Kautmanova I."/>
            <person name="Kiss B."/>
            <person name="Kocsube S."/>
            <person name="Kotiranta H."/>
            <person name="LaButti K.M."/>
            <person name="Lechner B.E."/>
            <person name="Liimatainen K."/>
            <person name="Lipzen A."/>
            <person name="Lukacs Z."/>
            <person name="Mihaltcheva S."/>
            <person name="Morgado L.N."/>
            <person name="Niskanen T."/>
            <person name="Noordeloos M.E."/>
            <person name="Ohm R.A."/>
            <person name="Ortiz-Santana B."/>
            <person name="Ovrebo C."/>
            <person name="Racz N."/>
            <person name="Riley R."/>
            <person name="Savchenko A."/>
            <person name="Shiryaev A."/>
            <person name="Soop K."/>
            <person name="Spirin V."/>
            <person name="Szebenyi C."/>
            <person name="Tomsovsky M."/>
            <person name="Tulloss R.E."/>
            <person name="Uehling J."/>
            <person name="Grigoriev I.V."/>
            <person name="Vagvolgyi C."/>
            <person name="Papp T."/>
            <person name="Martin F.M."/>
            <person name="Miettinen O."/>
            <person name="Hibbett D.S."/>
            <person name="Nagy L.G."/>
        </authorList>
    </citation>
    <scope>NUCLEOTIDE SEQUENCE [LARGE SCALE GENOMIC DNA]</scope>
    <source>
        <strain evidence="3 4">CBS 962.96</strain>
    </source>
</reference>
<dbReference type="EMBL" id="ML179219">
    <property type="protein sequence ID" value="THU94646.1"/>
    <property type="molecule type" value="Genomic_DNA"/>
</dbReference>
<evidence type="ECO:0000256" key="2">
    <source>
        <dbReference type="SAM" id="MobiDB-lite"/>
    </source>
</evidence>